<dbReference type="AlphaFoldDB" id="F0RCF9"/>
<dbReference type="HOGENOM" id="CLU_089574_5_0_10"/>
<dbReference type="KEGG" id="cly:Celly_0804"/>
<keyword evidence="1" id="KW-0812">Transmembrane</keyword>
<dbReference type="PANTHER" id="PTHR43031:SF1">
    <property type="entry name" value="PYRIDINE NUCLEOTIDE-DISULPHIDE OXIDOREDUCTASE"/>
    <property type="match status" value="1"/>
</dbReference>
<reference evidence="3 4" key="1">
    <citation type="journal article" date="2011" name="Stand. Genomic Sci.">
        <title>Complete genome sequence of Cellulophaga lytica type strain (LIM- 21).</title>
        <authorList>
            <person name="Pati A."/>
            <person name="Abt B."/>
            <person name="Teshima H."/>
            <person name="Nolan M."/>
            <person name="Lapidus A."/>
            <person name="Lucas S."/>
            <person name="Hammon N."/>
            <person name="Deshpande S."/>
            <person name="Cheng J.F."/>
            <person name="Tapia R."/>
            <person name="Han C."/>
            <person name="Goodwin L."/>
            <person name="Pitluck S."/>
            <person name="Liolios K."/>
            <person name="Pagani I."/>
            <person name="Mavromatis K."/>
            <person name="Ovchinikova G."/>
            <person name="Chen A."/>
            <person name="Palaniappan K."/>
            <person name="Land M."/>
            <person name="Hauser L."/>
            <person name="Jeffries C.D."/>
            <person name="Detter J.C."/>
            <person name="Brambilla E.M."/>
            <person name="Kannan K.P."/>
            <person name="Rohde M."/>
            <person name="Spring S."/>
            <person name="Goker M."/>
            <person name="Woyke T."/>
            <person name="Bristow J."/>
            <person name="Eisen J.A."/>
            <person name="Markowitz V."/>
            <person name="Hugenholtz P."/>
            <person name="Kyrpides N.C."/>
            <person name="Klenk H.P."/>
            <person name="Ivanova N."/>
        </authorList>
    </citation>
    <scope>NUCLEOTIDE SEQUENCE [LARGE SCALE GENOMIC DNA]</scope>
    <source>
        <strain evidence="4">ATCC 23178 / DSM 7489 / JCM 8516 / NBRC 14961 / NCIMB 1423 / VKM B-1433 / Cy l20</strain>
    </source>
</reference>
<evidence type="ECO:0000256" key="1">
    <source>
        <dbReference type="SAM" id="Phobius"/>
    </source>
</evidence>
<feature type="domain" description="Rhodanese" evidence="2">
    <location>
        <begin position="112"/>
        <end position="203"/>
    </location>
</feature>
<organism evidence="3 4">
    <name type="scientific">Cellulophaga lytica (strain ATCC 23178 / DSM 7489 / JCM 8516 / NBRC 14961 / NCIMB 1423 / VKM B-1433 / Cy l20)</name>
    <dbReference type="NCBI Taxonomy" id="867900"/>
    <lineage>
        <taxon>Bacteria</taxon>
        <taxon>Pseudomonadati</taxon>
        <taxon>Bacteroidota</taxon>
        <taxon>Flavobacteriia</taxon>
        <taxon>Flavobacteriales</taxon>
        <taxon>Flavobacteriaceae</taxon>
        <taxon>Cellulophaga</taxon>
    </lineage>
</organism>
<dbReference type="SUPFAM" id="SSF52821">
    <property type="entry name" value="Rhodanese/Cell cycle control phosphatase"/>
    <property type="match status" value="1"/>
</dbReference>
<name>F0RCF9_CELLC</name>
<accession>F0RCF9</accession>
<dbReference type="Pfam" id="PF00581">
    <property type="entry name" value="Rhodanese"/>
    <property type="match status" value="1"/>
</dbReference>
<proteinExistence type="predicted"/>
<protein>
    <submittedName>
        <fullName evidence="3">Rhodanese-like protein</fullName>
    </submittedName>
</protein>
<dbReference type="InterPro" id="IPR001763">
    <property type="entry name" value="Rhodanese-like_dom"/>
</dbReference>
<dbReference type="PANTHER" id="PTHR43031">
    <property type="entry name" value="FAD-DEPENDENT OXIDOREDUCTASE"/>
    <property type="match status" value="1"/>
</dbReference>
<gene>
    <name evidence="3" type="ordered locus">Celly_0804</name>
</gene>
<dbReference type="NCBIfam" id="NF045521">
    <property type="entry name" value="rhoda_near_glyco"/>
    <property type="match status" value="1"/>
</dbReference>
<dbReference type="Proteomes" id="UP000007487">
    <property type="component" value="Chromosome"/>
</dbReference>
<feature type="transmembrane region" description="Helical" evidence="1">
    <location>
        <begin position="33"/>
        <end position="51"/>
    </location>
</feature>
<dbReference type="CDD" id="cd00158">
    <property type="entry name" value="RHOD"/>
    <property type="match status" value="1"/>
</dbReference>
<dbReference type="OrthoDB" id="598065at2"/>
<evidence type="ECO:0000259" key="2">
    <source>
        <dbReference type="PROSITE" id="PS50206"/>
    </source>
</evidence>
<sequence>MQQLFIYFLYSKSIDRFYIGETSKLKNRLKNTLPLYFFLKPSIILFFNGFITIDKNLSLPKIRLLVIKKPTLYIVLFLLISFLGSAQPTIKKLLKKNNTESVTYISVDSLLTKKNVVLLDTREEIEFNISHIKNAICVGYDFFDINKVTSEIQNKDTEIIVYCSIGIRSEDIGEKLIAAGYTNVKNLYGGIFMWKNNNNPIYNNNNSITNKLHTHSKYWSKLVTNAEKIY</sequence>
<dbReference type="Gene3D" id="3.40.250.10">
    <property type="entry name" value="Rhodanese-like domain"/>
    <property type="match status" value="1"/>
</dbReference>
<dbReference type="InterPro" id="IPR036873">
    <property type="entry name" value="Rhodanese-like_dom_sf"/>
</dbReference>
<dbReference type="PROSITE" id="PS50206">
    <property type="entry name" value="RHODANESE_3"/>
    <property type="match status" value="1"/>
</dbReference>
<dbReference type="InterPro" id="IPR050229">
    <property type="entry name" value="GlpE_sulfurtransferase"/>
</dbReference>
<dbReference type="SMART" id="SM00450">
    <property type="entry name" value="RHOD"/>
    <property type="match status" value="1"/>
</dbReference>
<feature type="transmembrane region" description="Helical" evidence="1">
    <location>
        <begin position="71"/>
        <end position="90"/>
    </location>
</feature>
<dbReference type="STRING" id="867900.Celly_0804"/>
<evidence type="ECO:0000313" key="3">
    <source>
        <dbReference type="EMBL" id="ADY28636.1"/>
    </source>
</evidence>
<keyword evidence="1" id="KW-0472">Membrane</keyword>
<keyword evidence="4" id="KW-1185">Reference proteome</keyword>
<evidence type="ECO:0000313" key="4">
    <source>
        <dbReference type="Proteomes" id="UP000007487"/>
    </source>
</evidence>
<keyword evidence="1" id="KW-1133">Transmembrane helix</keyword>
<dbReference type="EMBL" id="CP002534">
    <property type="protein sequence ID" value="ADY28636.1"/>
    <property type="molecule type" value="Genomic_DNA"/>
</dbReference>
<dbReference type="eggNOG" id="COG0607">
    <property type="taxonomic scope" value="Bacteria"/>
</dbReference>